<feature type="transmembrane region" description="Helical" evidence="1">
    <location>
        <begin position="194"/>
        <end position="215"/>
    </location>
</feature>
<accession>A0A182U8F3</accession>
<protein>
    <submittedName>
        <fullName evidence="2">Uncharacterized protein</fullName>
    </submittedName>
</protein>
<evidence type="ECO:0000313" key="3">
    <source>
        <dbReference type="Proteomes" id="UP000075902"/>
    </source>
</evidence>
<keyword evidence="1" id="KW-1133">Transmembrane helix</keyword>
<reference evidence="2" key="2">
    <citation type="submission" date="2020-05" db="UniProtKB">
        <authorList>
            <consortium name="EnsemblMetazoa"/>
        </authorList>
    </citation>
    <scope>IDENTIFICATION</scope>
    <source>
        <strain evidence="2">CM1001059</strain>
    </source>
</reference>
<keyword evidence="1" id="KW-0812">Transmembrane</keyword>
<keyword evidence="3" id="KW-1185">Reference proteome</keyword>
<feature type="transmembrane region" description="Helical" evidence="1">
    <location>
        <begin position="75"/>
        <end position="98"/>
    </location>
</feature>
<dbReference type="EnsemblMetazoa" id="AMEC015803-RA">
    <property type="protein sequence ID" value="AMEC015803-PA"/>
    <property type="gene ID" value="AMEC015803"/>
</dbReference>
<dbReference type="AlphaFoldDB" id="A0A182U8F3"/>
<sequence>MQKLSSLVYSEMICFFRSCRLLMLKQVRSTMVRFGWVPPSQPALPFWNDCLNFFSLSKYSSRAALPGTSPYTTKYFFLFVLCFRWYPCSTTFSAFGMISDEARPAPDPDTPALLLPVVVPGVADGVPDGVAFMPAIAAPSSGVPGWCWSLAGVEVADDDECIIFARANGRNSLALTSRTPRIPPTTPPPPPPPLPALAAVVGWLWLLLVLLLVLIQPKLTIDPGSMSLGQDNN</sequence>
<evidence type="ECO:0000313" key="2">
    <source>
        <dbReference type="EnsemblMetazoa" id="AMEC015803-PA"/>
    </source>
</evidence>
<dbReference type="VEuPathDB" id="VectorBase:AMEC015803"/>
<name>A0A182U8F3_9DIPT</name>
<reference evidence="3" key="1">
    <citation type="submission" date="2014-01" db="EMBL/GenBank/DDBJ databases">
        <title>The Genome Sequence of Anopheles melas CM1001059_A (V2).</title>
        <authorList>
            <consortium name="The Broad Institute Genomics Platform"/>
            <person name="Neafsey D.E."/>
            <person name="Besansky N."/>
            <person name="Howell P."/>
            <person name="Walton C."/>
            <person name="Young S.K."/>
            <person name="Zeng Q."/>
            <person name="Gargeya S."/>
            <person name="Fitzgerald M."/>
            <person name="Haas B."/>
            <person name="Abouelleil A."/>
            <person name="Allen A.W."/>
            <person name="Alvarado L."/>
            <person name="Arachchi H.M."/>
            <person name="Berlin A.M."/>
            <person name="Chapman S.B."/>
            <person name="Gainer-Dewar J."/>
            <person name="Goldberg J."/>
            <person name="Griggs A."/>
            <person name="Gujja S."/>
            <person name="Hansen M."/>
            <person name="Howarth C."/>
            <person name="Imamovic A."/>
            <person name="Ireland A."/>
            <person name="Larimer J."/>
            <person name="McCowan C."/>
            <person name="Murphy C."/>
            <person name="Pearson M."/>
            <person name="Poon T.W."/>
            <person name="Priest M."/>
            <person name="Roberts A."/>
            <person name="Saif S."/>
            <person name="Shea T."/>
            <person name="Sisk P."/>
            <person name="Sykes S."/>
            <person name="Wortman J."/>
            <person name="Nusbaum C."/>
            <person name="Birren B."/>
        </authorList>
    </citation>
    <scope>NUCLEOTIDE SEQUENCE [LARGE SCALE GENOMIC DNA]</scope>
    <source>
        <strain evidence="3">CM1001059</strain>
    </source>
</reference>
<keyword evidence="1" id="KW-0472">Membrane</keyword>
<evidence type="ECO:0000256" key="1">
    <source>
        <dbReference type="SAM" id="Phobius"/>
    </source>
</evidence>
<dbReference type="Proteomes" id="UP000075902">
    <property type="component" value="Unassembled WGS sequence"/>
</dbReference>
<proteinExistence type="predicted"/>
<organism evidence="2 3">
    <name type="scientific">Anopheles melas</name>
    <dbReference type="NCBI Taxonomy" id="34690"/>
    <lineage>
        <taxon>Eukaryota</taxon>
        <taxon>Metazoa</taxon>
        <taxon>Ecdysozoa</taxon>
        <taxon>Arthropoda</taxon>
        <taxon>Hexapoda</taxon>
        <taxon>Insecta</taxon>
        <taxon>Pterygota</taxon>
        <taxon>Neoptera</taxon>
        <taxon>Endopterygota</taxon>
        <taxon>Diptera</taxon>
        <taxon>Nematocera</taxon>
        <taxon>Culicoidea</taxon>
        <taxon>Culicidae</taxon>
        <taxon>Anophelinae</taxon>
        <taxon>Anopheles</taxon>
    </lineage>
</organism>